<feature type="compositionally biased region" description="Polar residues" evidence="1">
    <location>
        <begin position="702"/>
        <end position="718"/>
    </location>
</feature>
<feature type="compositionally biased region" description="Low complexity" evidence="1">
    <location>
        <begin position="512"/>
        <end position="525"/>
    </location>
</feature>
<feature type="compositionally biased region" description="Polar residues" evidence="1">
    <location>
        <begin position="309"/>
        <end position="332"/>
    </location>
</feature>
<dbReference type="InterPro" id="IPR036638">
    <property type="entry name" value="HLH_DNA-bd_sf"/>
</dbReference>
<dbReference type="EMBL" id="JBFXLU010000309">
    <property type="protein sequence ID" value="KAL2830361.1"/>
    <property type="molecule type" value="Genomic_DNA"/>
</dbReference>
<feature type="domain" description="BHLH" evidence="2">
    <location>
        <begin position="579"/>
        <end position="655"/>
    </location>
</feature>
<feature type="compositionally biased region" description="Polar residues" evidence="1">
    <location>
        <begin position="467"/>
        <end position="476"/>
    </location>
</feature>
<organism evidence="3 4">
    <name type="scientific">Aspergillus pseudoustus</name>
    <dbReference type="NCBI Taxonomy" id="1810923"/>
    <lineage>
        <taxon>Eukaryota</taxon>
        <taxon>Fungi</taxon>
        <taxon>Dikarya</taxon>
        <taxon>Ascomycota</taxon>
        <taxon>Pezizomycotina</taxon>
        <taxon>Eurotiomycetes</taxon>
        <taxon>Eurotiomycetidae</taxon>
        <taxon>Eurotiales</taxon>
        <taxon>Aspergillaceae</taxon>
        <taxon>Aspergillus</taxon>
        <taxon>Aspergillus subgen. Nidulantes</taxon>
    </lineage>
</organism>
<accession>A0ABR4IRG6</accession>
<dbReference type="SUPFAM" id="SSF47459">
    <property type="entry name" value="HLH, helix-loop-helix DNA-binding domain"/>
    <property type="match status" value="1"/>
</dbReference>
<feature type="compositionally biased region" description="Low complexity" evidence="1">
    <location>
        <begin position="54"/>
        <end position="66"/>
    </location>
</feature>
<dbReference type="SMART" id="SM00353">
    <property type="entry name" value="HLH"/>
    <property type="match status" value="1"/>
</dbReference>
<evidence type="ECO:0000313" key="3">
    <source>
        <dbReference type="EMBL" id="KAL2830361.1"/>
    </source>
</evidence>
<feature type="region of interest" description="Disordered" evidence="1">
    <location>
        <begin position="54"/>
        <end position="77"/>
    </location>
</feature>
<reference evidence="3 4" key="1">
    <citation type="submission" date="2024-07" db="EMBL/GenBank/DDBJ databases">
        <title>Section-level genome sequencing and comparative genomics of Aspergillus sections Usti and Cavernicolus.</title>
        <authorList>
            <consortium name="Lawrence Berkeley National Laboratory"/>
            <person name="Nybo J.L."/>
            <person name="Vesth T.C."/>
            <person name="Theobald S."/>
            <person name="Frisvad J.C."/>
            <person name="Larsen T.O."/>
            <person name="Kjaerboelling I."/>
            <person name="Rothschild-Mancinelli K."/>
            <person name="Lyhne E.K."/>
            <person name="Kogle M.E."/>
            <person name="Barry K."/>
            <person name="Clum A."/>
            <person name="Na H."/>
            <person name="Ledsgaard L."/>
            <person name="Lin J."/>
            <person name="Lipzen A."/>
            <person name="Kuo A."/>
            <person name="Riley R."/>
            <person name="Mondo S."/>
            <person name="Labutti K."/>
            <person name="Haridas S."/>
            <person name="Pangalinan J."/>
            <person name="Salamov A.A."/>
            <person name="Simmons B.A."/>
            <person name="Magnuson J.K."/>
            <person name="Chen J."/>
            <person name="Drula E."/>
            <person name="Henrissat B."/>
            <person name="Wiebenga A."/>
            <person name="Lubbers R.J."/>
            <person name="Gomes A.C."/>
            <person name="Makela M.R."/>
            <person name="Stajich J."/>
            <person name="Grigoriev I.V."/>
            <person name="Mortensen U.H."/>
            <person name="De Vries R.P."/>
            <person name="Baker S.E."/>
            <person name="Andersen M.R."/>
        </authorList>
    </citation>
    <scope>NUCLEOTIDE SEQUENCE [LARGE SCALE GENOMIC DNA]</scope>
    <source>
        <strain evidence="3 4">CBS 123904</strain>
    </source>
</reference>
<dbReference type="CDD" id="cd11392">
    <property type="entry name" value="bHLH_ScPHO4_like"/>
    <property type="match status" value="1"/>
</dbReference>
<feature type="compositionally biased region" description="Low complexity" evidence="1">
    <location>
        <begin position="333"/>
        <end position="342"/>
    </location>
</feature>
<dbReference type="GO" id="GO:0003677">
    <property type="term" value="F:DNA binding"/>
    <property type="evidence" value="ECO:0007669"/>
    <property type="project" value="UniProtKB-KW"/>
</dbReference>
<sequence>MEQDPSLSWSDMPPPAEDEFSSFLEFGMQFGDLEGQHGPTDHLPSRSIAQVAMTTTTAPPQQQQITCMDPDSVTGQPQSYTRMMGDFSVDQQGIPHSASYSNAPMTPAYYAQKPAMFQHQQQPPQNSGTQPYIPQAQMGIPPTPNSIELHGAAAPYPQRVGDNPEMYDRYSRMIEEQALYTPLVSPAMTPLESQFRPEYTIPGEYFSPLTSPAIEAQNSNQNGYPMHSAPMNEMTFIHSPVENGFAASSVPSSPGLARKQQRRRPSTATNKTFQSRAKKQQSPSVRPLTRTKSRLTDEFMTALSEKHTNPTSHPSGATSGLQYGSAESSGQDSVSPEPLSEPLMPPPALPPVRKSPAIAPQSQQQQHHHHHHHHQNSGASSGAPATPAMLMRMQRSPHARSDLTPTQPAVTEPHDDIMEDVVLPEAATPATQLFRPQVARIETAITTGTLSPSISAIITPHLESNQAALSERNNPGSVAPSPRSGPMPSPSGPVARKSETPKLGPMSRKRQSLSSSHPSPSLRPKISPNIQPLVRGDGGISGDASAMFLASKSNYQHILDGTLLPGVSYPETLAENLSSKRTNHKLAEQGRRNRINNALKEIETLIPPAYVQSKHSKEAAACNGKPGDKEKEKAGNQPISKASTVEMAIDYIKSLKAELESTKMKLEAAEAQLSAGGATTKAVRGETNSLANGVTKHEESNHVSQVTCSQHSDAETSS</sequence>
<feature type="region of interest" description="Disordered" evidence="1">
    <location>
        <begin position="467"/>
        <end position="538"/>
    </location>
</feature>
<gene>
    <name evidence="3" type="ORF">BJY01DRAFT_227393</name>
</gene>
<keyword evidence="4" id="KW-1185">Reference proteome</keyword>
<feature type="compositionally biased region" description="Polar residues" evidence="1">
    <location>
        <begin position="266"/>
        <end position="284"/>
    </location>
</feature>
<feature type="region of interest" description="Disordered" evidence="1">
    <location>
        <begin position="616"/>
        <end position="638"/>
    </location>
</feature>
<dbReference type="PROSITE" id="PS50888">
    <property type="entry name" value="BHLH"/>
    <property type="match status" value="1"/>
</dbReference>
<dbReference type="Gene3D" id="4.10.280.10">
    <property type="entry name" value="Helix-loop-helix DNA-binding domain"/>
    <property type="match status" value="1"/>
</dbReference>
<evidence type="ECO:0000313" key="4">
    <source>
        <dbReference type="Proteomes" id="UP001610446"/>
    </source>
</evidence>
<dbReference type="InterPro" id="IPR011598">
    <property type="entry name" value="bHLH_dom"/>
</dbReference>
<evidence type="ECO:0000256" key="1">
    <source>
        <dbReference type="SAM" id="MobiDB-lite"/>
    </source>
</evidence>
<feature type="region of interest" description="Disordered" evidence="1">
    <location>
        <begin position="245"/>
        <end position="385"/>
    </location>
</feature>
<dbReference type="Pfam" id="PF00010">
    <property type="entry name" value="HLH"/>
    <property type="match status" value="1"/>
</dbReference>
<proteinExistence type="predicted"/>
<dbReference type="Proteomes" id="UP001610446">
    <property type="component" value="Unassembled WGS sequence"/>
</dbReference>
<evidence type="ECO:0000259" key="2">
    <source>
        <dbReference type="PROSITE" id="PS50888"/>
    </source>
</evidence>
<keyword evidence="3" id="KW-0238">DNA-binding</keyword>
<name>A0ABR4IRG6_9EURO</name>
<comment type="caution">
    <text evidence="3">The sequence shown here is derived from an EMBL/GenBank/DDBJ whole genome shotgun (WGS) entry which is preliminary data.</text>
</comment>
<feature type="region of interest" description="Disordered" evidence="1">
    <location>
        <begin position="672"/>
        <end position="718"/>
    </location>
</feature>
<protein>
    <submittedName>
        <fullName evidence="3">Helix-loop-helix DNA-binding domain-containing protein</fullName>
    </submittedName>
</protein>
<feature type="compositionally biased region" description="Basic residues" evidence="1">
    <location>
        <begin position="366"/>
        <end position="375"/>
    </location>
</feature>